<gene>
    <name evidence="1" type="ORF">HMPREF0016_03088</name>
</gene>
<sequence>MGGLMQFDEKERREYDLRYNLLVSIQYEISMYQSLILKQYQENQKSKNIDDFVLLSELQAKLTGYETTVLRQIYHDISLRLGGKLNEG</sequence>
<dbReference type="EMBL" id="GG704974">
    <property type="protein sequence ID" value="EEY94821.1"/>
    <property type="molecule type" value="Genomic_DNA"/>
</dbReference>
<dbReference type="Proteomes" id="UP000012047">
    <property type="component" value="Unassembled WGS sequence"/>
</dbReference>
<organism evidence="1 2">
    <name type="scientific">Acinetobacter johnsonii SH046</name>
    <dbReference type="NCBI Taxonomy" id="575586"/>
    <lineage>
        <taxon>Bacteria</taxon>
        <taxon>Pseudomonadati</taxon>
        <taxon>Pseudomonadota</taxon>
        <taxon>Gammaproteobacteria</taxon>
        <taxon>Moraxellales</taxon>
        <taxon>Moraxellaceae</taxon>
        <taxon>Acinetobacter</taxon>
    </lineage>
</organism>
<evidence type="ECO:0000313" key="1">
    <source>
        <dbReference type="EMBL" id="EEY94821.1"/>
    </source>
</evidence>
<name>D0SGW5_ACIJO</name>
<accession>D0SGW5</accession>
<dbReference type="eggNOG" id="ENOG50303GH">
    <property type="taxonomic scope" value="Bacteria"/>
</dbReference>
<dbReference type="HOGENOM" id="CLU_2490690_0_0_6"/>
<dbReference type="AlphaFoldDB" id="D0SGW5"/>
<evidence type="ECO:0000313" key="2">
    <source>
        <dbReference type="Proteomes" id="UP000012047"/>
    </source>
</evidence>
<reference evidence="2" key="1">
    <citation type="journal article" date="2012" name="PLoS ONE">
        <title>The success of Acinetobacter species; genetic, metabolic and virulence attributes.</title>
        <authorList>
            <person name="Peleg A.Y."/>
            <person name="de Breij A."/>
            <person name="Adams M.D."/>
            <person name="Cerqueira G.M."/>
            <person name="Mocali S."/>
            <person name="Galardini M."/>
            <person name="Nibbering P.H."/>
            <person name="Earl A.M."/>
            <person name="Ward D.V."/>
            <person name="Paterson D.L."/>
            <person name="Seifert H."/>
            <person name="Dijkshoorn L."/>
        </authorList>
    </citation>
    <scope>NUCLEOTIDE SEQUENCE [LARGE SCALE GENOMIC DNA]</scope>
    <source>
        <strain evidence="2">SH046</strain>
    </source>
</reference>
<protein>
    <submittedName>
        <fullName evidence="1">Uncharacterized protein</fullName>
    </submittedName>
</protein>
<proteinExistence type="predicted"/>